<protein>
    <submittedName>
        <fullName evidence="2">Uncharacterized protein</fullName>
    </submittedName>
</protein>
<feature type="region of interest" description="Disordered" evidence="1">
    <location>
        <begin position="42"/>
        <end position="61"/>
    </location>
</feature>
<evidence type="ECO:0000256" key="1">
    <source>
        <dbReference type="SAM" id="MobiDB-lite"/>
    </source>
</evidence>
<feature type="compositionally biased region" description="Polar residues" evidence="1">
    <location>
        <begin position="1"/>
        <end position="12"/>
    </location>
</feature>
<dbReference type="EMBL" id="GBXM01021873">
    <property type="protein sequence ID" value="JAH86704.1"/>
    <property type="molecule type" value="Transcribed_RNA"/>
</dbReference>
<feature type="region of interest" description="Disordered" evidence="1">
    <location>
        <begin position="1"/>
        <end position="37"/>
    </location>
</feature>
<name>A0A0E9W8I7_ANGAN</name>
<reference evidence="2" key="2">
    <citation type="journal article" date="2015" name="Fish Shellfish Immunol.">
        <title>Early steps in the European eel (Anguilla anguilla)-Vibrio vulnificus interaction in the gills: Role of the RtxA13 toxin.</title>
        <authorList>
            <person name="Callol A."/>
            <person name="Pajuelo D."/>
            <person name="Ebbesson L."/>
            <person name="Teles M."/>
            <person name="MacKenzie S."/>
            <person name="Amaro C."/>
        </authorList>
    </citation>
    <scope>NUCLEOTIDE SEQUENCE</scope>
</reference>
<sequence length="61" mass="6694">MSSHIDQQHSFLQSTSTNSGQQTSTRSTPEHVTLGPKLLLQFASRARTGTGRGKTLREPLE</sequence>
<evidence type="ECO:0000313" key="2">
    <source>
        <dbReference type="EMBL" id="JAH86704.1"/>
    </source>
</evidence>
<dbReference type="AlphaFoldDB" id="A0A0E9W8I7"/>
<proteinExistence type="predicted"/>
<reference evidence="2" key="1">
    <citation type="submission" date="2014-11" db="EMBL/GenBank/DDBJ databases">
        <authorList>
            <person name="Amaro Gonzalez C."/>
        </authorList>
    </citation>
    <scope>NUCLEOTIDE SEQUENCE</scope>
</reference>
<accession>A0A0E9W8I7</accession>
<feature type="compositionally biased region" description="Low complexity" evidence="1">
    <location>
        <begin position="13"/>
        <end position="27"/>
    </location>
</feature>
<organism evidence="2">
    <name type="scientific">Anguilla anguilla</name>
    <name type="common">European freshwater eel</name>
    <name type="synonym">Muraena anguilla</name>
    <dbReference type="NCBI Taxonomy" id="7936"/>
    <lineage>
        <taxon>Eukaryota</taxon>
        <taxon>Metazoa</taxon>
        <taxon>Chordata</taxon>
        <taxon>Craniata</taxon>
        <taxon>Vertebrata</taxon>
        <taxon>Euteleostomi</taxon>
        <taxon>Actinopterygii</taxon>
        <taxon>Neopterygii</taxon>
        <taxon>Teleostei</taxon>
        <taxon>Anguilliformes</taxon>
        <taxon>Anguillidae</taxon>
        <taxon>Anguilla</taxon>
    </lineage>
</organism>